<protein>
    <recommendedName>
        <fullName evidence="7">RDD domain-containing protein</fullName>
    </recommendedName>
</protein>
<dbReference type="PANTHER" id="PTHR36115:SF9">
    <property type="entry name" value="LMO1584 PROTEIN"/>
    <property type="match status" value="1"/>
</dbReference>
<evidence type="ECO:0000256" key="5">
    <source>
        <dbReference type="ARBA" id="ARBA00023136"/>
    </source>
</evidence>
<dbReference type="AlphaFoldDB" id="A0A1J5TYE0"/>
<dbReference type="EMBL" id="MIYZ01000040">
    <property type="protein sequence ID" value="OIR21541.1"/>
    <property type="molecule type" value="Genomic_DNA"/>
</dbReference>
<comment type="caution">
    <text evidence="8">The sequence shown here is derived from an EMBL/GenBank/DDBJ whole genome shotgun (WGS) entry which is preliminary data.</text>
</comment>
<feature type="transmembrane region" description="Helical" evidence="6">
    <location>
        <begin position="13"/>
        <end position="37"/>
    </location>
</feature>
<evidence type="ECO:0000259" key="7">
    <source>
        <dbReference type="Pfam" id="PF06271"/>
    </source>
</evidence>
<keyword evidence="5 6" id="KW-0472">Membrane</keyword>
<evidence type="ECO:0000313" key="8">
    <source>
        <dbReference type="EMBL" id="OIR21541.1"/>
    </source>
</evidence>
<evidence type="ECO:0000256" key="1">
    <source>
        <dbReference type="ARBA" id="ARBA00004651"/>
    </source>
</evidence>
<evidence type="ECO:0000313" key="9">
    <source>
        <dbReference type="Proteomes" id="UP000183615"/>
    </source>
</evidence>
<keyword evidence="4 6" id="KW-1133">Transmembrane helix</keyword>
<accession>A0A1J5TYE0</accession>
<keyword evidence="3 6" id="KW-0812">Transmembrane</keyword>
<feature type="domain" description="RDD" evidence="7">
    <location>
        <begin position="10"/>
        <end position="128"/>
    </location>
</feature>
<gene>
    <name evidence="8" type="ORF">BET99_02235</name>
</gene>
<name>A0A1J5TYE0_9ARCH</name>
<evidence type="ECO:0000256" key="6">
    <source>
        <dbReference type="SAM" id="Phobius"/>
    </source>
</evidence>
<organism evidence="8 9">
    <name type="scientific">Marine Group III euryarchaeote CG-Epi2</name>
    <dbReference type="NCBI Taxonomy" id="1888996"/>
    <lineage>
        <taxon>Archaea</taxon>
        <taxon>Methanobacteriati</taxon>
        <taxon>Thermoplasmatota</taxon>
        <taxon>Thermoplasmata</taxon>
        <taxon>Candidatus Thermoprofundales</taxon>
    </lineage>
</organism>
<dbReference type="InterPro" id="IPR051791">
    <property type="entry name" value="Pra-immunoreactive"/>
</dbReference>
<evidence type="ECO:0000256" key="4">
    <source>
        <dbReference type="ARBA" id="ARBA00022989"/>
    </source>
</evidence>
<dbReference type="Pfam" id="PF06271">
    <property type="entry name" value="RDD"/>
    <property type="match status" value="1"/>
</dbReference>
<proteinExistence type="predicted"/>
<dbReference type="PANTHER" id="PTHR36115">
    <property type="entry name" value="PROLINE-RICH ANTIGEN HOMOLOG-RELATED"/>
    <property type="match status" value="1"/>
</dbReference>
<dbReference type="Proteomes" id="UP000183615">
    <property type="component" value="Unassembled WGS sequence"/>
</dbReference>
<dbReference type="InterPro" id="IPR010432">
    <property type="entry name" value="RDD"/>
</dbReference>
<feature type="transmembrane region" description="Helical" evidence="6">
    <location>
        <begin position="44"/>
        <end position="62"/>
    </location>
</feature>
<sequence length="135" mass="14769">MMQSDNVGHPAGFWIRLVAMIIDGILVGIGYSVILFVMLAIEMFALAFVIGFIWALGYHIYFPSSNMMATPGKAILGLKITDDFGSQISAGKAVLRYVGYIINALTLNIGFLIVGFTDNKRGLHDMVASTRVTYK</sequence>
<evidence type="ECO:0000256" key="3">
    <source>
        <dbReference type="ARBA" id="ARBA00022692"/>
    </source>
</evidence>
<keyword evidence="2" id="KW-1003">Cell membrane</keyword>
<dbReference type="GO" id="GO:0005886">
    <property type="term" value="C:plasma membrane"/>
    <property type="evidence" value="ECO:0007669"/>
    <property type="project" value="UniProtKB-SubCell"/>
</dbReference>
<feature type="transmembrane region" description="Helical" evidence="6">
    <location>
        <begin position="97"/>
        <end position="116"/>
    </location>
</feature>
<reference evidence="8 9" key="1">
    <citation type="submission" date="2016-08" db="EMBL/GenBank/DDBJ databases">
        <title>New Insights into Marine Group III Euryarchaeota, from dark to light.</title>
        <authorList>
            <person name="Haro-Moreno J.M."/>
            <person name="Rodriguez-Valera F."/>
            <person name="Lopez-Garcia P."/>
            <person name="Moreira D."/>
            <person name="Martin-Cuadrado A.B."/>
        </authorList>
    </citation>
    <scope>NUCLEOTIDE SEQUENCE [LARGE SCALE GENOMIC DNA]</scope>
    <source>
        <strain evidence="8">CG-Epi2</strain>
    </source>
</reference>
<comment type="subcellular location">
    <subcellularLocation>
        <location evidence="1">Cell membrane</location>
        <topology evidence="1">Multi-pass membrane protein</topology>
    </subcellularLocation>
</comment>
<evidence type="ECO:0000256" key="2">
    <source>
        <dbReference type="ARBA" id="ARBA00022475"/>
    </source>
</evidence>